<keyword evidence="6 9" id="KW-0067">ATP-binding</keyword>
<keyword evidence="7 9" id="KW-1133">Transmembrane helix</keyword>
<feature type="transmembrane region" description="Helical" evidence="9">
    <location>
        <begin position="275"/>
        <end position="294"/>
    </location>
</feature>
<dbReference type="Pfam" id="PF03219">
    <property type="entry name" value="TLC"/>
    <property type="match status" value="1"/>
</dbReference>
<feature type="transmembrane region" description="Helical" evidence="9">
    <location>
        <begin position="208"/>
        <end position="229"/>
    </location>
</feature>
<feature type="transmembrane region" description="Helical" evidence="9">
    <location>
        <begin position="156"/>
        <end position="178"/>
    </location>
</feature>
<comment type="caution">
    <text evidence="12">The sequence shown here is derived from an EMBL/GenBank/DDBJ whole genome shotgun (WGS) entry which is preliminary data.</text>
</comment>
<evidence type="ECO:0000256" key="8">
    <source>
        <dbReference type="ARBA" id="ARBA00023136"/>
    </source>
</evidence>
<feature type="transmembrane region" description="Helical" evidence="9">
    <location>
        <begin position="407"/>
        <end position="425"/>
    </location>
</feature>
<dbReference type="EMBL" id="JAGTXO010000002">
    <property type="protein sequence ID" value="KAG8469693.1"/>
    <property type="molecule type" value="Genomic_DNA"/>
</dbReference>
<evidence type="ECO:0000313" key="13">
    <source>
        <dbReference type="Proteomes" id="UP000751190"/>
    </source>
</evidence>
<comment type="subcellular location">
    <subcellularLocation>
        <location evidence="1 9">Membrane</location>
        <topology evidence="1 9">Multi-pass membrane protein</topology>
    </subcellularLocation>
</comment>
<evidence type="ECO:0000256" key="4">
    <source>
        <dbReference type="ARBA" id="ARBA00022692"/>
    </source>
</evidence>
<evidence type="ECO:0000256" key="10">
    <source>
        <dbReference type="SAM" id="MobiDB-lite"/>
    </source>
</evidence>
<protein>
    <recommendedName>
        <fullName evidence="9">ADP,ATP carrier protein</fullName>
    </recommendedName>
</protein>
<comment type="similarity">
    <text evidence="2 9">Belongs to the ADP/ATP translocase tlc family.</text>
</comment>
<keyword evidence="8 9" id="KW-0472">Membrane</keyword>
<keyword evidence="11" id="KW-0732">Signal</keyword>
<name>A0A8J5XQC4_DIALT</name>
<keyword evidence="3 9" id="KW-0813">Transport</keyword>
<dbReference type="PANTHER" id="PTHR31187:SF1">
    <property type="entry name" value="ADP,ATP CARRIER PROTEIN 1"/>
    <property type="match status" value="1"/>
</dbReference>
<dbReference type="GO" id="GO:0005471">
    <property type="term" value="F:ATP:ADP antiporter activity"/>
    <property type="evidence" value="ECO:0007669"/>
    <property type="project" value="InterPro"/>
</dbReference>
<sequence>MTRRSAATAIALALAACAQLACAAGGRQLPALGRRPGHDASWLPGEPRLELHAPRALGGARAAPPELVARTRGGKGGAGIMPVYKKEFPMFFTFAAMMFFTIFIFTMARDTKDTLIVTSAGAEAIAFLKVYFVIPASMLFFLLYAKMSSVLSKRVLFASTMIPFIAFYALFGFVLYPLRNTIHLAEMANVPQGLSYLVKLAQYWSFTLYYIVSELFGSVGVPLLFWQTANDLVGVEQAKRWYPLFSTFGNLAPIVAGQTSALVNGRFEYEAGLRILTAMIVAAGSGVLFSFFSVQRMADAERAAKAAAAAQAAAAAAAQSAAGSPAQQQQQQQQQAEAGALVPKKKKPKLSMAQSLALLARSEYLGLVCVLVLSYGLSIEFTEIMWKAVIKKHLPERSAYMRFMGQYSTAVGVTTLLMTLLGSQIPKRFGWKAGALATPIVIGSLSWVFFAYITFGKVEQSASALRMAVLVGTVQNVLSKAVKYALFDPTKEMAYIPLDEDSKLKGKAAIDVLGARLGKSGGALIQQAIVVYTGSILGGAPVIASLFSAVIIAWIASVNKLNVLFKAKLKERSAAQPDES</sequence>
<accession>A0A8J5XQC4</accession>
<feature type="transmembrane region" description="Helical" evidence="9">
    <location>
        <begin position="88"/>
        <end position="108"/>
    </location>
</feature>
<evidence type="ECO:0000256" key="6">
    <source>
        <dbReference type="ARBA" id="ARBA00022840"/>
    </source>
</evidence>
<keyword evidence="13" id="KW-1185">Reference proteome</keyword>
<evidence type="ECO:0000256" key="11">
    <source>
        <dbReference type="SAM" id="SignalP"/>
    </source>
</evidence>
<evidence type="ECO:0000256" key="2">
    <source>
        <dbReference type="ARBA" id="ARBA00007127"/>
    </source>
</evidence>
<dbReference type="InterPro" id="IPR004667">
    <property type="entry name" value="ADP_ATP_car_bac_type"/>
</dbReference>
<evidence type="ECO:0000256" key="3">
    <source>
        <dbReference type="ARBA" id="ARBA00022448"/>
    </source>
</evidence>
<keyword evidence="4 9" id="KW-0812">Transmembrane</keyword>
<evidence type="ECO:0000313" key="12">
    <source>
        <dbReference type="EMBL" id="KAG8469693.1"/>
    </source>
</evidence>
<keyword evidence="5 9" id="KW-0547">Nucleotide-binding</keyword>
<dbReference type="PANTHER" id="PTHR31187">
    <property type="match status" value="1"/>
</dbReference>
<dbReference type="GO" id="GO:0005524">
    <property type="term" value="F:ATP binding"/>
    <property type="evidence" value="ECO:0007669"/>
    <property type="project" value="UniProtKB-KW"/>
</dbReference>
<feature type="compositionally biased region" description="Low complexity" evidence="10">
    <location>
        <begin position="324"/>
        <end position="340"/>
    </location>
</feature>
<feature type="transmembrane region" description="Helical" evidence="9">
    <location>
        <begin position="431"/>
        <end position="455"/>
    </location>
</feature>
<dbReference type="AlphaFoldDB" id="A0A8J5XQC4"/>
<dbReference type="Proteomes" id="UP000751190">
    <property type="component" value="Unassembled WGS sequence"/>
</dbReference>
<feature type="region of interest" description="Disordered" evidence="10">
    <location>
        <begin position="324"/>
        <end position="343"/>
    </location>
</feature>
<feature type="transmembrane region" description="Helical" evidence="9">
    <location>
        <begin position="364"/>
        <end position="386"/>
    </location>
</feature>
<gene>
    <name evidence="12" type="ORF">KFE25_006148</name>
</gene>
<feature type="transmembrane region" description="Helical" evidence="9">
    <location>
        <begin position="120"/>
        <end position="144"/>
    </location>
</feature>
<feature type="chain" id="PRO_5035235300" description="ADP,ATP carrier protein" evidence="11">
    <location>
        <begin position="24"/>
        <end position="580"/>
    </location>
</feature>
<dbReference type="GO" id="GO:0016020">
    <property type="term" value="C:membrane"/>
    <property type="evidence" value="ECO:0007669"/>
    <property type="project" value="UniProtKB-SubCell"/>
</dbReference>
<reference evidence="12" key="1">
    <citation type="submission" date="2021-05" db="EMBL/GenBank/DDBJ databases">
        <title>The genome of the haptophyte Pavlova lutheri (Diacronema luteri, Pavlovales) - a model for lipid biosynthesis in eukaryotic algae.</title>
        <authorList>
            <person name="Hulatt C.J."/>
            <person name="Posewitz M.C."/>
        </authorList>
    </citation>
    <scope>NUCLEOTIDE SEQUENCE</scope>
    <source>
        <strain evidence="12">NIVA-4/92</strain>
    </source>
</reference>
<evidence type="ECO:0000256" key="7">
    <source>
        <dbReference type="ARBA" id="ARBA00022989"/>
    </source>
</evidence>
<proteinExistence type="inferred from homology"/>
<dbReference type="OMA" id="HPNTIDY"/>
<evidence type="ECO:0000256" key="1">
    <source>
        <dbReference type="ARBA" id="ARBA00004141"/>
    </source>
</evidence>
<feature type="transmembrane region" description="Helical" evidence="9">
    <location>
        <begin position="241"/>
        <end position="263"/>
    </location>
</feature>
<dbReference type="PROSITE" id="PS51257">
    <property type="entry name" value="PROKAR_LIPOPROTEIN"/>
    <property type="match status" value="1"/>
</dbReference>
<feature type="signal peptide" evidence="11">
    <location>
        <begin position="1"/>
        <end position="23"/>
    </location>
</feature>
<dbReference type="OrthoDB" id="2190844at2759"/>
<dbReference type="NCBIfam" id="TIGR00769">
    <property type="entry name" value="AAA"/>
    <property type="match status" value="1"/>
</dbReference>
<evidence type="ECO:0000256" key="9">
    <source>
        <dbReference type="RuleBase" id="RU363121"/>
    </source>
</evidence>
<organism evidence="12 13">
    <name type="scientific">Diacronema lutheri</name>
    <name type="common">Unicellular marine alga</name>
    <name type="synonym">Monochrysis lutheri</name>
    <dbReference type="NCBI Taxonomy" id="2081491"/>
    <lineage>
        <taxon>Eukaryota</taxon>
        <taxon>Haptista</taxon>
        <taxon>Haptophyta</taxon>
        <taxon>Pavlovophyceae</taxon>
        <taxon>Pavlovales</taxon>
        <taxon>Pavlovaceae</taxon>
        <taxon>Diacronema</taxon>
    </lineage>
</organism>
<feature type="transmembrane region" description="Helical" evidence="9">
    <location>
        <begin position="529"/>
        <end position="556"/>
    </location>
</feature>
<evidence type="ECO:0000256" key="5">
    <source>
        <dbReference type="ARBA" id="ARBA00022741"/>
    </source>
</evidence>